<dbReference type="GeneID" id="5884836"/>
<gene>
    <name evidence="2" type="ORF">EDI_167180</name>
</gene>
<evidence type="ECO:0000259" key="1">
    <source>
        <dbReference type="Pfam" id="PF00849"/>
    </source>
</evidence>
<keyword evidence="2" id="KW-0378">Hydrolase</keyword>
<evidence type="ECO:0000313" key="2">
    <source>
        <dbReference type="EMBL" id="EDR23920.1"/>
    </source>
</evidence>
<keyword evidence="2" id="KW-0326">Glycosidase</keyword>
<dbReference type="eggNOG" id="KOG1919">
    <property type="taxonomic scope" value="Eukaryota"/>
</dbReference>
<accession>B0ENH6</accession>
<feature type="domain" description="Pseudouridine synthase RsuA/RluA-like" evidence="1">
    <location>
        <begin position="113"/>
        <end position="268"/>
    </location>
</feature>
<dbReference type="GO" id="GO:0003796">
    <property type="term" value="F:lysozyme activity"/>
    <property type="evidence" value="ECO:0007669"/>
    <property type="project" value="UniProtKB-EC"/>
</dbReference>
<keyword evidence="3" id="KW-1185">Reference proteome</keyword>
<dbReference type="PROSITE" id="PS01129">
    <property type="entry name" value="PSI_RLU"/>
    <property type="match status" value="1"/>
</dbReference>
<dbReference type="CDD" id="cd02557">
    <property type="entry name" value="PseudoU_synth_ScRIB2"/>
    <property type="match status" value="1"/>
</dbReference>
<sequence>MNKLSQHPIYFFEDGFRRVIPYYKEFKVNVKGRWVGKSVEEIYGSEFKHISKEEIQRQINEQITYLINKNGIKKETSLHSVIEEHDILISKCHLHEPPVPIKEIKIIENTPEFLVINKPSGIPVHPTGRYNQNCILNILLNEHHFSHLKPVYRLDKNTSGVLLFAKTKKFASSFQSFLKEKSSVFSSPSSLQKIYLARVVGYFPDFIEVNLPLHLIRFGTESQNSICEDGVEAKSSFKRLFFDKDSNTSVIECIPHTGRTHQLRLHLKAINHPIANDSAYLLNQIHNYRQQDGDFIRENKWREKYGWVFDKDCNDCNFPKGDPIEDQIWLHAWKYSFNSHNWIAEIPEWAELNFDARRSLKEWKERIGLDVPKQISTE</sequence>
<dbReference type="InterPro" id="IPR006224">
    <property type="entry name" value="PsdUridine_synth_RluA-like_CS"/>
</dbReference>
<organism evidence="3">
    <name type="scientific">Entamoeba dispar (strain ATCC PRA-260 / SAW760)</name>
    <dbReference type="NCBI Taxonomy" id="370354"/>
    <lineage>
        <taxon>Eukaryota</taxon>
        <taxon>Amoebozoa</taxon>
        <taxon>Evosea</taxon>
        <taxon>Archamoebae</taxon>
        <taxon>Mastigamoebida</taxon>
        <taxon>Entamoebidae</taxon>
        <taxon>Entamoeba</taxon>
    </lineage>
</organism>
<dbReference type="GO" id="GO:0009982">
    <property type="term" value="F:pseudouridine synthase activity"/>
    <property type="evidence" value="ECO:0007669"/>
    <property type="project" value="InterPro"/>
</dbReference>
<dbReference type="InterPro" id="IPR020103">
    <property type="entry name" value="PsdUridine_synth_cat_dom_sf"/>
</dbReference>
<dbReference type="PANTHER" id="PTHR21600">
    <property type="entry name" value="MITOCHONDRIAL RNA PSEUDOURIDINE SYNTHASE"/>
    <property type="match status" value="1"/>
</dbReference>
<dbReference type="OrthoDB" id="424794at2759"/>
<dbReference type="VEuPathDB" id="AmoebaDB:EDI_167180"/>
<dbReference type="RefSeq" id="XP_001739694.1">
    <property type="nucleotide sequence ID" value="XM_001739642.1"/>
</dbReference>
<dbReference type="EMBL" id="DS550102">
    <property type="protein sequence ID" value="EDR23920.1"/>
    <property type="molecule type" value="Genomic_DNA"/>
</dbReference>
<proteinExistence type="predicted"/>
<dbReference type="KEGG" id="edi:EDI_167180"/>
<dbReference type="OMA" id="NSICEDG"/>
<protein>
    <submittedName>
        <fullName evidence="2">Ribosomal pseudouridine synthase, putative</fullName>
        <ecNumber evidence="2">3.2.1.17</ecNumber>
    </submittedName>
</protein>
<dbReference type="SUPFAM" id="SSF55120">
    <property type="entry name" value="Pseudouridine synthase"/>
    <property type="match status" value="1"/>
</dbReference>
<dbReference type="GO" id="GO:0003723">
    <property type="term" value="F:RNA binding"/>
    <property type="evidence" value="ECO:0007669"/>
    <property type="project" value="InterPro"/>
</dbReference>
<reference evidence="3" key="1">
    <citation type="submission" date="2007-12" db="EMBL/GenBank/DDBJ databases">
        <title>Annotation of Entamoeba dispar SAW760.</title>
        <authorList>
            <person name="Lorenzi H."/>
            <person name="Inman J."/>
            <person name="Schobel S."/>
            <person name="Amedeo P."/>
            <person name="Caler E."/>
        </authorList>
    </citation>
    <scope>NUCLEOTIDE SEQUENCE [LARGE SCALE GENOMIC DNA]</scope>
    <source>
        <strain evidence="3">ATCC PRA-260 / SAW760</strain>
    </source>
</reference>
<dbReference type="InterPro" id="IPR050188">
    <property type="entry name" value="RluA_PseudoU_synthase"/>
</dbReference>
<dbReference type="GO" id="GO:0000455">
    <property type="term" value="P:enzyme-directed rRNA pseudouridine synthesis"/>
    <property type="evidence" value="ECO:0007669"/>
    <property type="project" value="TreeGrafter"/>
</dbReference>
<dbReference type="Proteomes" id="UP000008076">
    <property type="component" value="Unassembled WGS sequence"/>
</dbReference>
<evidence type="ECO:0000313" key="3">
    <source>
        <dbReference type="Proteomes" id="UP000008076"/>
    </source>
</evidence>
<dbReference type="PANTHER" id="PTHR21600:SF40">
    <property type="entry name" value="PSEUDOURIDYLATE SYNTHASE RPUSD2"/>
    <property type="match status" value="1"/>
</dbReference>
<dbReference type="EC" id="3.2.1.17" evidence="2"/>
<dbReference type="Pfam" id="PF00849">
    <property type="entry name" value="PseudoU_synth_2"/>
    <property type="match status" value="1"/>
</dbReference>
<dbReference type="Gene3D" id="3.30.2350.10">
    <property type="entry name" value="Pseudouridine synthase"/>
    <property type="match status" value="1"/>
</dbReference>
<dbReference type="AlphaFoldDB" id="B0ENH6"/>
<name>B0ENH6_ENTDS</name>
<dbReference type="InterPro" id="IPR006145">
    <property type="entry name" value="PsdUridine_synth_RsuA/RluA"/>
</dbReference>